<keyword evidence="3" id="KW-1185">Reference proteome</keyword>
<dbReference type="Proteomes" id="UP000235672">
    <property type="component" value="Unassembled WGS sequence"/>
</dbReference>
<proteinExistence type="predicted"/>
<protein>
    <submittedName>
        <fullName evidence="2">Uncharacterized protein</fullName>
    </submittedName>
</protein>
<dbReference type="OrthoDB" id="426293at2759"/>
<evidence type="ECO:0000313" key="3">
    <source>
        <dbReference type="Proteomes" id="UP000235672"/>
    </source>
</evidence>
<organism evidence="2 3">
    <name type="scientific">Hyaloscypha hepaticicola</name>
    <dbReference type="NCBI Taxonomy" id="2082293"/>
    <lineage>
        <taxon>Eukaryota</taxon>
        <taxon>Fungi</taxon>
        <taxon>Dikarya</taxon>
        <taxon>Ascomycota</taxon>
        <taxon>Pezizomycotina</taxon>
        <taxon>Leotiomycetes</taxon>
        <taxon>Helotiales</taxon>
        <taxon>Hyaloscyphaceae</taxon>
        <taxon>Hyaloscypha</taxon>
    </lineage>
</organism>
<sequence>MESPEPTEFAWLADLQKSQSFTTCLADHPAKTTDFGCDGYTASLSDYHDLLQLTAPDDYCGVVYVRGYFQNTPDAILARAQRADKSGLKGSFGVHIHCDSHFELGEKQAQGLINFRWPYIQYDLKKKPGFQDGNSGTYEEISFVKDGTVFQIARIKWGRGSSLSDFDSTIISERDTIKMKSGGEIQFGCPCSNGGPPIIDSLHVNFADHQLTCVSELYQKRLDIQMFVNNLPQELGQIQPDPRASQQAEIPDLSSTHNVNVYIGKPTIIVSTYSIRGADTISPASFSELDGTYFEDIENYLGISTTSLNMTDRLWTALCSTNYESSEAVELCVVGRCVEQILCVSSVPVPDDPRDTAFTPNPTSSTIGETASMEAEEDVRNEVPIALVRNIITSQYVHIQSSFWQIRLLVKIHEFIRTRYFEPDLLDKICPLSDMRVAYLAKIRRHIRAVLIWLIETDLRPRQLLLPLKIERGPGVPEYHVSSARIQHCREQRESVNVDRSYNQACFASLAVWYVIKYCPQAITEDLKSVILSPQLKKAYTSVEKRRTRGQEDPTPKNDVLQWFHLCCLLLILREPVGSNPDGYAAAELDADAMIKSQQKFQKYVTRLKTKQNEPYSSEDEEMDRLILLGEELELQTLQTPYTASLATARAKQTRARLAERKRTTRFNPGPKAWKTSRITSTGPWELSFLNHHSYLCITEGERVRPSRDRCFEFVLSDYTFMTSWDHADSCMVGTWWDLEPLSVFSATILDLKIEGNCNYHL</sequence>
<feature type="compositionally biased region" description="Polar residues" evidence="1">
    <location>
        <begin position="358"/>
        <end position="369"/>
    </location>
</feature>
<gene>
    <name evidence="2" type="ORF">NA56DRAFT_573428</name>
</gene>
<dbReference type="AlphaFoldDB" id="A0A2J6Q339"/>
<accession>A0A2J6Q339</accession>
<evidence type="ECO:0000256" key="1">
    <source>
        <dbReference type="SAM" id="MobiDB-lite"/>
    </source>
</evidence>
<dbReference type="EMBL" id="KZ613484">
    <property type="protein sequence ID" value="PMD20702.1"/>
    <property type="molecule type" value="Genomic_DNA"/>
</dbReference>
<name>A0A2J6Q339_9HELO</name>
<evidence type="ECO:0000313" key="2">
    <source>
        <dbReference type="EMBL" id="PMD20702.1"/>
    </source>
</evidence>
<reference evidence="2 3" key="1">
    <citation type="submission" date="2016-05" db="EMBL/GenBank/DDBJ databases">
        <title>A degradative enzymes factory behind the ericoid mycorrhizal symbiosis.</title>
        <authorList>
            <consortium name="DOE Joint Genome Institute"/>
            <person name="Martino E."/>
            <person name="Morin E."/>
            <person name="Grelet G."/>
            <person name="Kuo A."/>
            <person name="Kohler A."/>
            <person name="Daghino S."/>
            <person name="Barry K."/>
            <person name="Choi C."/>
            <person name="Cichocki N."/>
            <person name="Clum A."/>
            <person name="Copeland A."/>
            <person name="Hainaut M."/>
            <person name="Haridas S."/>
            <person name="Labutti K."/>
            <person name="Lindquist E."/>
            <person name="Lipzen A."/>
            <person name="Khouja H.-R."/>
            <person name="Murat C."/>
            <person name="Ohm R."/>
            <person name="Olson A."/>
            <person name="Spatafora J."/>
            <person name="Veneault-Fourrey C."/>
            <person name="Henrissat B."/>
            <person name="Grigoriev I."/>
            <person name="Martin F."/>
            <person name="Perotto S."/>
        </authorList>
    </citation>
    <scope>NUCLEOTIDE SEQUENCE [LARGE SCALE GENOMIC DNA]</scope>
    <source>
        <strain evidence="2 3">UAMH 7357</strain>
    </source>
</reference>
<feature type="region of interest" description="Disordered" evidence="1">
    <location>
        <begin position="354"/>
        <end position="373"/>
    </location>
</feature>